<protein>
    <recommendedName>
        <fullName evidence="3">DUF4369 domain-containing protein</fullName>
    </recommendedName>
</protein>
<organism evidence="1 2">
    <name type="scientific">Zhouia amylolytica</name>
    <dbReference type="NCBI Taxonomy" id="376730"/>
    <lineage>
        <taxon>Bacteria</taxon>
        <taxon>Pseudomonadati</taxon>
        <taxon>Bacteroidota</taxon>
        <taxon>Flavobacteriia</taxon>
        <taxon>Flavobacteriales</taxon>
        <taxon>Flavobacteriaceae</taxon>
        <taxon>Zhouia</taxon>
    </lineage>
</organism>
<dbReference type="RefSeq" id="WP_074976324.1">
    <property type="nucleotide sequence ID" value="NZ_FPAG01000001.1"/>
</dbReference>
<reference evidence="1 2" key="1">
    <citation type="submission" date="2016-10" db="EMBL/GenBank/DDBJ databases">
        <authorList>
            <person name="de Groot N.N."/>
        </authorList>
    </citation>
    <scope>NUCLEOTIDE SEQUENCE [LARGE SCALE GENOMIC DNA]</scope>
    <source>
        <strain evidence="1 2">CGMCC 1.6114</strain>
    </source>
</reference>
<evidence type="ECO:0000313" key="1">
    <source>
        <dbReference type="EMBL" id="SFS36994.1"/>
    </source>
</evidence>
<accession>A0A1I6P9X4</accession>
<evidence type="ECO:0008006" key="3">
    <source>
        <dbReference type="Google" id="ProtNLM"/>
    </source>
</evidence>
<name>A0A1I6P9X4_9FLAO</name>
<dbReference type="Proteomes" id="UP000183209">
    <property type="component" value="Unassembled WGS sequence"/>
</dbReference>
<dbReference type="OrthoDB" id="1178167at2"/>
<dbReference type="EMBL" id="FPAG01000001">
    <property type="protein sequence ID" value="SFS36994.1"/>
    <property type="molecule type" value="Genomic_DNA"/>
</dbReference>
<proteinExistence type="predicted"/>
<evidence type="ECO:0000313" key="2">
    <source>
        <dbReference type="Proteomes" id="UP000183209"/>
    </source>
</evidence>
<dbReference type="AlphaFoldDB" id="A0A1I6P9X4"/>
<gene>
    <name evidence="1" type="ORF">SAMN04487906_0188</name>
</gene>
<sequence>MNLIKNIIGIAILFLLYNCGTNKKPETGELILTGKYCKYPNDDFFSLAFQLFKNGKHIANDTIEFNGFSKYKNLPYGKYQITFESIYGLQESVEIEIKNNIEEVILCKDKLNYDLTDSDLLINNLNPNQSLKIDFQSLGCFHFNKSVLEITRTNEQYLAKLGDKKMILSAAQLQLIKEFEIELREIESNECTTVDTYKLTNAQNSESVEIIDESCIWHGFRHLVEKLGLDPIGS</sequence>